<protein>
    <submittedName>
        <fullName evidence="1">Uncharacterized protein</fullName>
    </submittedName>
</protein>
<evidence type="ECO:0000313" key="2">
    <source>
        <dbReference type="Proteomes" id="UP000193642"/>
    </source>
</evidence>
<organism evidence="1 2">
    <name type="scientific">Rhizoclosmatium globosum</name>
    <dbReference type="NCBI Taxonomy" id="329046"/>
    <lineage>
        <taxon>Eukaryota</taxon>
        <taxon>Fungi</taxon>
        <taxon>Fungi incertae sedis</taxon>
        <taxon>Chytridiomycota</taxon>
        <taxon>Chytridiomycota incertae sedis</taxon>
        <taxon>Chytridiomycetes</taxon>
        <taxon>Chytridiales</taxon>
        <taxon>Chytriomycetaceae</taxon>
        <taxon>Rhizoclosmatium</taxon>
    </lineage>
</organism>
<reference evidence="1 2" key="1">
    <citation type="submission" date="2016-07" db="EMBL/GenBank/DDBJ databases">
        <title>Pervasive Adenine N6-methylation of Active Genes in Fungi.</title>
        <authorList>
            <consortium name="DOE Joint Genome Institute"/>
            <person name="Mondo S.J."/>
            <person name="Dannebaum R.O."/>
            <person name="Kuo R.C."/>
            <person name="Labutti K."/>
            <person name="Haridas S."/>
            <person name="Kuo A."/>
            <person name="Salamov A."/>
            <person name="Ahrendt S.R."/>
            <person name="Lipzen A."/>
            <person name="Sullivan W."/>
            <person name="Andreopoulos W.B."/>
            <person name="Clum A."/>
            <person name="Lindquist E."/>
            <person name="Daum C."/>
            <person name="Ramamoorthy G.K."/>
            <person name="Gryganskyi A."/>
            <person name="Culley D."/>
            <person name="Magnuson J.K."/>
            <person name="James T.Y."/>
            <person name="O'Malley M.A."/>
            <person name="Stajich J.E."/>
            <person name="Spatafora J.W."/>
            <person name="Visel A."/>
            <person name="Grigoriev I.V."/>
        </authorList>
    </citation>
    <scope>NUCLEOTIDE SEQUENCE [LARGE SCALE GENOMIC DNA]</scope>
    <source>
        <strain evidence="1 2">JEL800</strain>
    </source>
</reference>
<dbReference type="EMBL" id="MCGO01000045">
    <property type="protein sequence ID" value="ORY38115.1"/>
    <property type="molecule type" value="Genomic_DNA"/>
</dbReference>
<sequence>MSKPNNQVHMDICDLLNLKVQEQSQMIGVLEKEISTFRETQRRKEKQFEDFRVDAAKALAKAVQEGRESLAKLFKEKLKTKQLEESQRKILSQFTLTRQQDVDTIVEDLNLLKTTSQNPYPTV</sequence>
<evidence type="ECO:0000313" key="1">
    <source>
        <dbReference type="EMBL" id="ORY38115.1"/>
    </source>
</evidence>
<proteinExistence type="predicted"/>
<gene>
    <name evidence="1" type="ORF">BCR33DRAFT_789040</name>
</gene>
<name>A0A1Y2BVJ2_9FUNG</name>
<dbReference type="AlphaFoldDB" id="A0A1Y2BVJ2"/>
<keyword evidence="2" id="KW-1185">Reference proteome</keyword>
<accession>A0A1Y2BVJ2</accession>
<dbReference type="Proteomes" id="UP000193642">
    <property type="component" value="Unassembled WGS sequence"/>
</dbReference>
<dbReference type="OrthoDB" id="2130381at2759"/>
<comment type="caution">
    <text evidence="1">The sequence shown here is derived from an EMBL/GenBank/DDBJ whole genome shotgun (WGS) entry which is preliminary data.</text>
</comment>